<organism evidence="3 4">
    <name type="scientific">Nocardioides mangrovi</name>
    <dbReference type="NCBI Taxonomy" id="2874580"/>
    <lineage>
        <taxon>Bacteria</taxon>
        <taxon>Bacillati</taxon>
        <taxon>Actinomycetota</taxon>
        <taxon>Actinomycetes</taxon>
        <taxon>Propionibacteriales</taxon>
        <taxon>Nocardioidaceae</taxon>
        <taxon>Nocardioides</taxon>
    </lineage>
</organism>
<feature type="transmembrane region" description="Helical" evidence="1">
    <location>
        <begin position="113"/>
        <end position="132"/>
    </location>
</feature>
<dbReference type="RefSeq" id="WP_224121258.1">
    <property type="nucleotide sequence ID" value="NZ_JAIQZJ010000001.1"/>
</dbReference>
<proteinExistence type="predicted"/>
<feature type="transmembrane region" description="Helical" evidence="1">
    <location>
        <begin position="152"/>
        <end position="175"/>
    </location>
</feature>
<dbReference type="Pfam" id="PF04892">
    <property type="entry name" value="VanZ"/>
    <property type="match status" value="1"/>
</dbReference>
<feature type="transmembrane region" description="Helical" evidence="1">
    <location>
        <begin position="81"/>
        <end position="106"/>
    </location>
</feature>
<evidence type="ECO:0000256" key="1">
    <source>
        <dbReference type="SAM" id="Phobius"/>
    </source>
</evidence>
<keyword evidence="1" id="KW-1133">Transmembrane helix</keyword>
<evidence type="ECO:0000313" key="3">
    <source>
        <dbReference type="EMBL" id="MBZ5736888.1"/>
    </source>
</evidence>
<feature type="transmembrane region" description="Helical" evidence="1">
    <location>
        <begin position="6"/>
        <end position="27"/>
    </location>
</feature>
<accession>A0ABS7U846</accession>
<keyword evidence="1" id="KW-0472">Membrane</keyword>
<name>A0ABS7U846_9ACTN</name>
<dbReference type="InterPro" id="IPR053150">
    <property type="entry name" value="Teicoplanin_resist-assoc"/>
</dbReference>
<dbReference type="PANTHER" id="PTHR36834">
    <property type="entry name" value="MEMBRANE PROTEIN-RELATED"/>
    <property type="match status" value="1"/>
</dbReference>
<reference evidence="3 4" key="1">
    <citation type="submission" date="2021-09" db="EMBL/GenBank/DDBJ databases">
        <title>Whole genome sequence of Nocardioides sp. GBK3QG-3.</title>
        <authorList>
            <person name="Tuo L."/>
        </authorList>
    </citation>
    <scope>NUCLEOTIDE SEQUENCE [LARGE SCALE GENOMIC DNA]</scope>
    <source>
        <strain evidence="3 4">GBK3QG-3</strain>
    </source>
</reference>
<keyword evidence="4" id="KW-1185">Reference proteome</keyword>
<evidence type="ECO:0000313" key="4">
    <source>
        <dbReference type="Proteomes" id="UP000780875"/>
    </source>
</evidence>
<protein>
    <submittedName>
        <fullName evidence="3">VanZ family protein</fullName>
    </submittedName>
</protein>
<dbReference type="EMBL" id="JAIQZJ010000001">
    <property type="protein sequence ID" value="MBZ5736888.1"/>
    <property type="molecule type" value="Genomic_DNA"/>
</dbReference>
<evidence type="ECO:0000259" key="2">
    <source>
        <dbReference type="Pfam" id="PF04892"/>
    </source>
</evidence>
<keyword evidence="1" id="KW-0812">Transmembrane</keyword>
<dbReference type="PANTHER" id="PTHR36834:SF1">
    <property type="entry name" value="INTEGRAL MEMBRANE PROTEIN"/>
    <property type="match status" value="1"/>
</dbReference>
<feature type="domain" description="VanZ-like" evidence="2">
    <location>
        <begin position="73"/>
        <end position="164"/>
    </location>
</feature>
<dbReference type="Proteomes" id="UP000780875">
    <property type="component" value="Unassembled WGS sequence"/>
</dbReference>
<sequence>MSSGEIPTLPVLVPATAVAIAAGWWWLHRQGRLTPLRAAVGVAASGYVAGVLGHVLLPFPIDTDDPLPWRVWLHLTPFVDAVADPIGIVLNVALFVPFGLLLPLVAGVRSARAVAVCGLVVSLGIELVQLAGDLTISPGRVADVDDLIGNTLGAVLGYAVFSLLVMVPWVAGLALRATWPATAQRASGERKRVSSKWEAGRR</sequence>
<dbReference type="InterPro" id="IPR006976">
    <property type="entry name" value="VanZ-like"/>
</dbReference>
<comment type="caution">
    <text evidence="3">The sequence shown here is derived from an EMBL/GenBank/DDBJ whole genome shotgun (WGS) entry which is preliminary data.</text>
</comment>
<feature type="transmembrane region" description="Helical" evidence="1">
    <location>
        <begin position="39"/>
        <end position="61"/>
    </location>
</feature>
<gene>
    <name evidence="3" type="ORF">K8U61_01845</name>
</gene>